<dbReference type="EMBL" id="JABACJ020000015">
    <property type="protein sequence ID" value="MBU3877085.1"/>
    <property type="molecule type" value="Genomic_DNA"/>
</dbReference>
<comment type="caution">
    <text evidence="1">The sequence shown here is derived from an EMBL/GenBank/DDBJ whole genome shotgun (WGS) entry which is preliminary data.</text>
</comment>
<gene>
    <name evidence="1" type="ORF">HGO97_014840</name>
</gene>
<name>A0ABS6D653_9FIRM</name>
<protein>
    <submittedName>
        <fullName evidence="1">Uncharacterized protein</fullName>
    </submittedName>
</protein>
<reference evidence="1 2" key="1">
    <citation type="submission" date="2021-06" db="EMBL/GenBank/DDBJ databases">
        <title>Faecalicatena sp. nov. isolated from porcine feces.</title>
        <authorList>
            <person name="Oh B.S."/>
            <person name="Lee J.H."/>
        </authorList>
    </citation>
    <scope>NUCLEOTIDE SEQUENCE [LARGE SCALE GENOMIC DNA]</scope>
    <source>
        <strain evidence="1 2">AGMB00832</strain>
    </source>
</reference>
<sequence>MSKRIDKKRLKRQNENTANTTIAAVSLVQAQPKEHCEQVDFFIQYHDQEYLEKEIVEKIKEKCKADGIEITVDGKLSVYLKPEDKKAYYTYEGVSGHIEL</sequence>
<organism evidence="1 2">
    <name type="scientific">Faecalicatena faecalis</name>
    <dbReference type="NCBI Taxonomy" id="2726362"/>
    <lineage>
        <taxon>Bacteria</taxon>
        <taxon>Bacillati</taxon>
        <taxon>Bacillota</taxon>
        <taxon>Clostridia</taxon>
        <taxon>Lachnospirales</taxon>
        <taxon>Lachnospiraceae</taxon>
        <taxon>Faecalicatena</taxon>
    </lineage>
</organism>
<evidence type="ECO:0000313" key="1">
    <source>
        <dbReference type="EMBL" id="MBU3877085.1"/>
    </source>
</evidence>
<dbReference type="RefSeq" id="WP_216243152.1">
    <property type="nucleotide sequence ID" value="NZ_JABACJ020000015.1"/>
</dbReference>
<dbReference type="InterPro" id="IPR046313">
    <property type="entry name" value="DUF6465"/>
</dbReference>
<dbReference type="Proteomes" id="UP000723714">
    <property type="component" value="Unassembled WGS sequence"/>
</dbReference>
<evidence type="ECO:0000313" key="2">
    <source>
        <dbReference type="Proteomes" id="UP000723714"/>
    </source>
</evidence>
<keyword evidence="2" id="KW-1185">Reference proteome</keyword>
<accession>A0ABS6D653</accession>
<dbReference type="Pfam" id="PF20069">
    <property type="entry name" value="DUF6465"/>
    <property type="match status" value="1"/>
</dbReference>
<proteinExistence type="predicted"/>